<keyword evidence="4" id="KW-0233">DNA recombination</keyword>
<organism evidence="8">
    <name type="scientific">Elizabethkingia anophelis</name>
    <dbReference type="NCBI Taxonomy" id="1117645"/>
    <lineage>
        <taxon>Bacteria</taxon>
        <taxon>Pseudomonadati</taxon>
        <taxon>Bacteroidota</taxon>
        <taxon>Flavobacteriia</taxon>
        <taxon>Flavobacteriales</taxon>
        <taxon>Weeksellaceae</taxon>
        <taxon>Elizabethkingia</taxon>
    </lineage>
</organism>
<evidence type="ECO:0000256" key="5">
    <source>
        <dbReference type="PROSITE-ProRule" id="PRU01248"/>
    </source>
</evidence>
<reference evidence="8" key="1">
    <citation type="journal article" date="2014" name="Genome Biol. Evol.">
        <title>Comparative genomic analysis of malaria mosquito vector-associated novel pathogen Elizabethkingia anophelis.</title>
        <authorList>
            <person name="Teo J."/>
            <person name="Tan S.Y."/>
            <person name="Liu Y."/>
            <person name="Tay M."/>
            <person name="Ding Y."/>
            <person name="Li Y."/>
            <person name="Kjelleberg S."/>
            <person name="Givskov M."/>
            <person name="Lin R.T."/>
            <person name="Yang L."/>
        </authorList>
    </citation>
    <scope>NUCLEOTIDE SEQUENCE</scope>
</reference>
<evidence type="ECO:0000256" key="3">
    <source>
        <dbReference type="ARBA" id="ARBA00023125"/>
    </source>
</evidence>
<dbReference type="InterPro" id="IPR002104">
    <property type="entry name" value="Integrase_catalytic"/>
</dbReference>
<dbReference type="InterPro" id="IPR004107">
    <property type="entry name" value="Integrase_SAM-like_N"/>
</dbReference>
<dbReference type="GO" id="GO:0003677">
    <property type="term" value="F:DNA binding"/>
    <property type="evidence" value="ECO:0007669"/>
    <property type="project" value="UniProtKB-UniRule"/>
</dbReference>
<dbReference type="InterPro" id="IPR044068">
    <property type="entry name" value="CB"/>
</dbReference>
<dbReference type="RefSeq" id="WP_095439107.1">
    <property type="nucleotide sequence ID" value="NZ_CP023010.2"/>
</dbReference>
<dbReference type="Pfam" id="PF02899">
    <property type="entry name" value="Phage_int_SAM_1"/>
    <property type="match status" value="1"/>
</dbReference>
<reference evidence="8" key="3">
    <citation type="journal article" date="2016" name="Genome Announc.">
        <title>Complete Genome Sequences of Four Strains from the 2015-2016 Elizabethkingia anophelis Outbreak.</title>
        <authorList>
            <person name="Nicholson A.C."/>
            <person name="Whitney A.M."/>
            <person name="Emery B.D."/>
            <person name="Bell M.E."/>
            <person name="Gartin J.T."/>
            <person name="Humrighouse B.W."/>
            <person name="Loparev V.N."/>
            <person name="Batra D."/>
            <person name="Sheth M."/>
            <person name="Rowe L.A."/>
            <person name="Juieng P."/>
            <person name="Knipe K."/>
            <person name="Gulvik C."/>
            <person name="McQuiston J.R."/>
        </authorList>
    </citation>
    <scope>NUCLEOTIDE SEQUENCE</scope>
</reference>
<sequence>MKQPTDFARYISSFLNNHLPNERGVSSNTIKSYSYTFILFISYMRDIKRVNVHRLSFAHFNKEVVVSFLDWLQDDRNCSAATRNQRLAAISSFAKYIEYMNPAELHNCHQILSIPSKRASQKTISYLTLDGIRLLLEQPDTRKAKGIRDLALLTLMYESAARVQEIIDLTPSSLFVADKPYRVLLHGKGNKYRSVPLPKEQVHILKLYMESSRLMNRENADKPLFPNSQGQKMTRNGVNNILTKYADMARHKDASLIPERLSCHAIRHSKAMQLLESNIQLIHIRDFLGHKSVLTTEIYARINPKYTFEAVKNAYKSITTDEIPMWEGNSELIAMLKNLSK</sequence>
<dbReference type="GO" id="GO:0015074">
    <property type="term" value="P:DNA integration"/>
    <property type="evidence" value="ECO:0007669"/>
    <property type="project" value="UniProtKB-KW"/>
</dbReference>
<dbReference type="GO" id="GO:0006310">
    <property type="term" value="P:DNA recombination"/>
    <property type="evidence" value="ECO:0007669"/>
    <property type="project" value="UniProtKB-KW"/>
</dbReference>
<dbReference type="PROSITE" id="PS51898">
    <property type="entry name" value="TYR_RECOMBINASE"/>
    <property type="match status" value="1"/>
</dbReference>
<keyword evidence="2" id="KW-0229">DNA integration</keyword>
<dbReference type="SUPFAM" id="SSF56349">
    <property type="entry name" value="DNA breaking-rejoining enzymes"/>
    <property type="match status" value="1"/>
</dbReference>
<dbReference type="InterPro" id="IPR013762">
    <property type="entry name" value="Integrase-like_cat_sf"/>
</dbReference>
<dbReference type="InterPro" id="IPR050090">
    <property type="entry name" value="Tyrosine_recombinase_XerCD"/>
</dbReference>
<reference evidence="8" key="4">
    <citation type="journal article" date="2016" name="Sci. Rep.">
        <title>Genomic epidemiology and global diversity of the emerging bacterial pathogen Elizabethkingia anophelis.</title>
        <authorList>
            <person name="Breurec S."/>
            <person name="Criscuolo A."/>
            <person name="Diancourt L."/>
            <person name="Rendueles O."/>
            <person name="Vandenbogaert M."/>
            <person name="Passet V."/>
            <person name="Caro V."/>
            <person name="Rocha E.P."/>
            <person name="Touchon M."/>
            <person name="Brisse S."/>
        </authorList>
    </citation>
    <scope>NUCLEOTIDE SEQUENCE</scope>
</reference>
<reference evidence="8" key="2">
    <citation type="journal article" date="2014" name="PLoS ONE">
        <title>Insights from the genome annotation of Elizabethkingia anophelis from the malaria vector Anopheles gambiae.</title>
        <authorList>
            <person name="Kukutla P."/>
            <person name="Lindberg B.G."/>
            <person name="Pei D."/>
            <person name="Rayl M."/>
            <person name="Yu W."/>
            <person name="Steritz M."/>
            <person name="Faye I."/>
            <person name="Xu J."/>
        </authorList>
    </citation>
    <scope>NUCLEOTIDE SEQUENCE</scope>
</reference>
<accession>A0A455ZCG6</accession>
<reference evidence="8" key="5">
    <citation type="journal article" date="2017" name="Genome Announc.">
        <title>Complete Circularized Genome Sequences of Four Strains of Elizabethkingia anophelis, Including Two Novel Strains Isolated from Wild-Caught Anopheles sinensis.</title>
        <authorList>
            <person name="Pei D."/>
            <person name="Nicholson A.C."/>
            <person name="Jiang J."/>
            <person name="Chen H."/>
            <person name="Whitney A.M."/>
            <person name="Villarma A."/>
            <person name="Bell M."/>
            <person name="Humrighouse B."/>
            <person name="Rowe L.A."/>
            <person name="Sheth M."/>
            <person name="Batra D."/>
            <person name="Juieng P."/>
            <person name="Loparev V.N."/>
            <person name="McQuiston J.R."/>
            <person name="Lan Y."/>
            <person name="Ma Y."/>
            <person name="Xu J."/>
        </authorList>
    </citation>
    <scope>NUCLEOTIDE SEQUENCE</scope>
</reference>
<reference evidence="8" key="6">
    <citation type="journal article" date="2017" name="Nat. Commun.">
        <title>Evolutionary dynamics and genomic features of the Elizabethkingia anophelis 2015 to 2016 Wisconsin outbreak strain.</title>
        <authorList>
            <person name="Perrin A."/>
            <person name="Larsonneur E."/>
            <person name="Nicholson A.C."/>
            <person name="Edwards D.J."/>
            <person name="Gundlach K.M."/>
            <person name="Whitney A.M."/>
            <person name="Gulvik C.A."/>
            <person name="Bell M.E."/>
            <person name="Rendueles O."/>
            <person name="Cury J."/>
            <person name="Hugon P."/>
            <person name="Clermont D."/>
            <person name="Enouf V."/>
            <person name="Loparev V."/>
            <person name="Juieng P."/>
            <person name="Monson T."/>
            <person name="Warshauer D."/>
            <person name="Elbadawi L.I."/>
            <person name="Walters M.S."/>
            <person name="Crist M.B."/>
            <person name="Noble-Wang J."/>
            <person name="Borlaug G."/>
            <person name="Rocha E.P.C."/>
            <person name="Criscuolo A."/>
            <person name="Touchon M."/>
            <person name="Davis J.P."/>
            <person name="Holt K.E."/>
            <person name="McQuiston J.R."/>
            <person name="Brisse S."/>
        </authorList>
    </citation>
    <scope>NUCLEOTIDE SEQUENCE</scope>
</reference>
<dbReference type="PANTHER" id="PTHR30349:SF81">
    <property type="entry name" value="TYROSINE RECOMBINASE XERC"/>
    <property type="match status" value="1"/>
</dbReference>
<evidence type="ECO:0000256" key="2">
    <source>
        <dbReference type="ARBA" id="ARBA00022908"/>
    </source>
</evidence>
<dbReference type="InterPro" id="IPR011010">
    <property type="entry name" value="DNA_brk_join_enz"/>
</dbReference>
<dbReference type="InterPro" id="IPR010998">
    <property type="entry name" value="Integrase_recombinase_N"/>
</dbReference>
<reference evidence="8" key="7">
    <citation type="journal article" date="2017" name="Sci. Rep.">
        <title>Genomic features, phylogenetic relationships, and comparative genomics of Elizabethkingia anophelis strain EM361-97 isolated in Taiwan.</title>
        <authorList>
            <person name="Lin J.N."/>
            <person name="Lai C.H."/>
            <person name="Yang C.H."/>
            <person name="Huang Y.H."/>
            <person name="Lin H.H."/>
        </authorList>
    </citation>
    <scope>NUCLEOTIDE SEQUENCE</scope>
</reference>
<evidence type="ECO:0000259" key="6">
    <source>
        <dbReference type="PROSITE" id="PS51898"/>
    </source>
</evidence>
<dbReference type="Pfam" id="PF00589">
    <property type="entry name" value="Phage_integrase"/>
    <property type="match status" value="1"/>
</dbReference>
<dbReference type="Gene3D" id="1.10.443.10">
    <property type="entry name" value="Intergrase catalytic core"/>
    <property type="match status" value="1"/>
</dbReference>
<proteinExistence type="predicted"/>
<feature type="domain" description="Tyr recombinase" evidence="6">
    <location>
        <begin position="122"/>
        <end position="316"/>
    </location>
</feature>
<keyword evidence="3 5" id="KW-0238">DNA-binding</keyword>
<keyword evidence="1" id="KW-0159">Chromosome partition</keyword>
<evidence type="ECO:0000313" key="8">
    <source>
        <dbReference type="EMBL" id="DAC74440.1"/>
    </source>
</evidence>
<evidence type="ECO:0000256" key="4">
    <source>
        <dbReference type="ARBA" id="ARBA00023172"/>
    </source>
</evidence>
<dbReference type="EMBL" id="BK010590">
    <property type="protein sequence ID" value="DAC74440.1"/>
    <property type="molecule type" value="Genomic_DNA"/>
</dbReference>
<evidence type="ECO:0000256" key="1">
    <source>
        <dbReference type="ARBA" id="ARBA00022829"/>
    </source>
</evidence>
<protein>
    <submittedName>
        <fullName evidence="8">Mobile element protein</fullName>
    </submittedName>
</protein>
<dbReference type="PROSITE" id="PS51900">
    <property type="entry name" value="CB"/>
    <property type="match status" value="1"/>
</dbReference>
<dbReference type="GO" id="GO:0007059">
    <property type="term" value="P:chromosome segregation"/>
    <property type="evidence" value="ECO:0007669"/>
    <property type="project" value="UniProtKB-KW"/>
</dbReference>
<dbReference type="Gene3D" id="1.10.150.130">
    <property type="match status" value="1"/>
</dbReference>
<feature type="domain" description="Core-binding (CB)" evidence="7">
    <location>
        <begin position="5"/>
        <end position="98"/>
    </location>
</feature>
<dbReference type="AlphaFoldDB" id="A0A455ZCG6"/>
<dbReference type="PANTHER" id="PTHR30349">
    <property type="entry name" value="PHAGE INTEGRASE-RELATED"/>
    <property type="match status" value="1"/>
</dbReference>
<reference evidence="8" key="8">
    <citation type="journal article" date="2018" name="J. ISSAAS">
        <title>In Silico Identification of Three Types of Integrative and Conjugative Elements (ICEs) in Elizabethkingia anophelis Strains Isolated from Around the World.</title>
        <authorList>
            <person name="Xu J."/>
            <person name="Pei D."/>
            <person name="Nicholson A."/>
            <person name="Lan Y."/>
            <person name="Xia Q."/>
        </authorList>
    </citation>
    <scope>NUCLEOTIDE SEQUENCE</scope>
</reference>
<name>A0A455ZCG6_9FLAO</name>
<evidence type="ECO:0000259" key="7">
    <source>
        <dbReference type="PROSITE" id="PS51900"/>
    </source>
</evidence>